<protein>
    <submittedName>
        <fullName evidence="1">Uncharacterized protein</fullName>
    </submittedName>
</protein>
<dbReference type="EMBL" id="AAVO02000017">
    <property type="protein sequence ID" value="EDM86229.1"/>
    <property type="molecule type" value="Genomic_DNA"/>
</dbReference>
<evidence type="ECO:0000313" key="1">
    <source>
        <dbReference type="EMBL" id="EDM86229.1"/>
    </source>
</evidence>
<sequence length="29" mass="3514">MSKKVDKMIFCKAEKEDFNRVNGKVYEEF</sequence>
<proteinExistence type="predicted"/>
<comment type="caution">
    <text evidence="1">The sequence shown here is derived from an EMBL/GenBank/DDBJ whole genome shotgun (WGS) entry which is preliminary data.</text>
</comment>
<gene>
    <name evidence="1" type="ORF">RUMOBE_03187</name>
</gene>
<evidence type="ECO:0000313" key="2">
    <source>
        <dbReference type="Proteomes" id="UP000006002"/>
    </source>
</evidence>
<reference evidence="1 2" key="2">
    <citation type="submission" date="2007-04" db="EMBL/GenBank/DDBJ databases">
        <title>Draft genome sequence of Ruminococcus obeum (ATCC 29174).</title>
        <authorList>
            <person name="Sudarsanam P."/>
            <person name="Ley R."/>
            <person name="Guruge J."/>
            <person name="Turnbaugh P.J."/>
            <person name="Mahowald M."/>
            <person name="Liep D."/>
            <person name="Gordon J."/>
        </authorList>
    </citation>
    <scope>NUCLEOTIDE SEQUENCE [LARGE SCALE GENOMIC DNA]</scope>
    <source>
        <strain evidence="1 2">ATCC 29174</strain>
    </source>
</reference>
<dbReference type="HOGENOM" id="CLU_3408821_0_0_9"/>
<accession>A5ZVZ4</accession>
<organism evidence="1 2">
    <name type="scientific">Blautia obeum ATCC 29174</name>
    <dbReference type="NCBI Taxonomy" id="411459"/>
    <lineage>
        <taxon>Bacteria</taxon>
        <taxon>Bacillati</taxon>
        <taxon>Bacillota</taxon>
        <taxon>Clostridia</taxon>
        <taxon>Lachnospirales</taxon>
        <taxon>Lachnospiraceae</taxon>
        <taxon>Blautia</taxon>
    </lineage>
</organism>
<dbReference type="AlphaFoldDB" id="A5ZVZ4"/>
<reference evidence="1 2" key="1">
    <citation type="submission" date="2007-03" db="EMBL/GenBank/DDBJ databases">
        <authorList>
            <person name="Fulton L."/>
            <person name="Clifton S."/>
            <person name="Fulton B."/>
            <person name="Xu J."/>
            <person name="Minx P."/>
            <person name="Pepin K.H."/>
            <person name="Johnson M."/>
            <person name="Thiruvilangam P."/>
            <person name="Bhonagiri V."/>
            <person name="Nash W.E."/>
            <person name="Mardis E.R."/>
            <person name="Wilson R.K."/>
        </authorList>
    </citation>
    <scope>NUCLEOTIDE SEQUENCE [LARGE SCALE GENOMIC DNA]</scope>
    <source>
        <strain evidence="1 2">ATCC 29174</strain>
    </source>
</reference>
<name>A5ZVZ4_9FIRM</name>
<dbReference type="Proteomes" id="UP000006002">
    <property type="component" value="Unassembled WGS sequence"/>
</dbReference>